<sequence>MENSVSPGLTMYWPEVTVGRLGAALLRSTTRAPFELVLEQPASRVPMASAITRSFNTDRSLRCRMPV</sequence>
<keyword evidence="2" id="KW-1185">Reference proteome</keyword>
<gene>
    <name evidence="1" type="ORF">WR25_08092</name>
</gene>
<proteinExistence type="predicted"/>
<evidence type="ECO:0000313" key="2">
    <source>
        <dbReference type="Proteomes" id="UP000218231"/>
    </source>
</evidence>
<dbReference type="Proteomes" id="UP000218231">
    <property type="component" value="Unassembled WGS sequence"/>
</dbReference>
<name>A0A2A2K9H9_9BILA</name>
<protein>
    <submittedName>
        <fullName evidence="1">Uncharacterized protein</fullName>
    </submittedName>
</protein>
<dbReference type="AlphaFoldDB" id="A0A2A2K9H9"/>
<comment type="caution">
    <text evidence="1">The sequence shown here is derived from an EMBL/GenBank/DDBJ whole genome shotgun (WGS) entry which is preliminary data.</text>
</comment>
<accession>A0A2A2K9H9</accession>
<reference evidence="1 2" key="1">
    <citation type="journal article" date="2017" name="Curr. Biol.">
        <title>Genome architecture and evolution of a unichromosomal asexual nematode.</title>
        <authorList>
            <person name="Fradin H."/>
            <person name="Zegar C."/>
            <person name="Gutwein M."/>
            <person name="Lucas J."/>
            <person name="Kovtun M."/>
            <person name="Corcoran D."/>
            <person name="Baugh L.R."/>
            <person name="Kiontke K."/>
            <person name="Gunsalus K."/>
            <person name="Fitch D.H."/>
            <person name="Piano F."/>
        </authorList>
    </citation>
    <scope>NUCLEOTIDE SEQUENCE [LARGE SCALE GENOMIC DNA]</scope>
    <source>
        <strain evidence="1">PF1309</strain>
    </source>
</reference>
<evidence type="ECO:0000313" key="1">
    <source>
        <dbReference type="EMBL" id="PAV70552.1"/>
    </source>
</evidence>
<dbReference type="EMBL" id="LIAE01009258">
    <property type="protein sequence ID" value="PAV70552.1"/>
    <property type="molecule type" value="Genomic_DNA"/>
</dbReference>
<organism evidence="1 2">
    <name type="scientific">Diploscapter pachys</name>
    <dbReference type="NCBI Taxonomy" id="2018661"/>
    <lineage>
        <taxon>Eukaryota</taxon>
        <taxon>Metazoa</taxon>
        <taxon>Ecdysozoa</taxon>
        <taxon>Nematoda</taxon>
        <taxon>Chromadorea</taxon>
        <taxon>Rhabditida</taxon>
        <taxon>Rhabditina</taxon>
        <taxon>Rhabditomorpha</taxon>
        <taxon>Rhabditoidea</taxon>
        <taxon>Rhabditidae</taxon>
        <taxon>Diploscapter</taxon>
    </lineage>
</organism>